<reference evidence="2 3" key="1">
    <citation type="submission" date="2019-11" db="EMBL/GenBank/DDBJ databases">
        <title>FDA dAtabase for Regulatory Grade micrObial Sequences (FDA-ARGOS): Supporting development and validation of Infectious Disease Dx tests.</title>
        <authorList>
            <person name="Kerrigan L."/>
            <person name="Long C."/>
            <person name="Tallon L."/>
            <person name="Sadzewicz L."/>
            <person name="Vavikolanu K."/>
            <person name="Mehta A."/>
            <person name="Aluvathingal J."/>
            <person name="Nadendla S."/>
            <person name="Yan Y."/>
            <person name="Sichtig H."/>
        </authorList>
    </citation>
    <scope>NUCLEOTIDE SEQUENCE [LARGE SCALE GENOMIC DNA]</scope>
    <source>
        <strain evidence="2 3">FDAARGOS_674</strain>
    </source>
</reference>
<dbReference type="InterPro" id="IPR028974">
    <property type="entry name" value="TSP_type-3_rpt"/>
</dbReference>
<protein>
    <recommendedName>
        <fullName evidence="4">EF-hand domain-containing protein</fullName>
    </recommendedName>
</protein>
<feature type="compositionally biased region" description="Basic and acidic residues" evidence="1">
    <location>
        <begin position="12"/>
        <end position="25"/>
    </location>
</feature>
<sequence length="160" mass="17292">MSDNTIFTQFIDDVRRDEPAKDQPRDPAPASDGTPTGEEIGKLPFGSIDDIADSVDPEQVVTKSDLNRDGDIDEIQLDLDGDGVVDVTIADYDNDGLVNKIDFDLDGDGEVDARAYDFDGDGMADSILYDTTGNGEFDTRHHDFDGDGVVDSINVDPSAM</sequence>
<accession>A0A6B8TNH7</accession>
<dbReference type="SUPFAM" id="SSF103647">
    <property type="entry name" value="TSP type-3 repeat"/>
    <property type="match status" value="1"/>
</dbReference>
<evidence type="ECO:0000313" key="2">
    <source>
        <dbReference type="EMBL" id="QGS34291.1"/>
    </source>
</evidence>
<proteinExistence type="predicted"/>
<dbReference type="GO" id="GO:0005509">
    <property type="term" value="F:calcium ion binding"/>
    <property type="evidence" value="ECO:0007669"/>
    <property type="project" value="InterPro"/>
</dbReference>
<evidence type="ECO:0000256" key="1">
    <source>
        <dbReference type="SAM" id="MobiDB-lite"/>
    </source>
</evidence>
<gene>
    <name evidence="2" type="ORF">FOB82_04350</name>
</gene>
<dbReference type="EMBL" id="CP046322">
    <property type="protein sequence ID" value="QGS34291.1"/>
    <property type="molecule type" value="Genomic_DNA"/>
</dbReference>
<organism evidence="2 3">
    <name type="scientific">Corynebacterium xerosis</name>
    <dbReference type="NCBI Taxonomy" id="1725"/>
    <lineage>
        <taxon>Bacteria</taxon>
        <taxon>Bacillati</taxon>
        <taxon>Actinomycetota</taxon>
        <taxon>Actinomycetes</taxon>
        <taxon>Mycobacteriales</taxon>
        <taxon>Corynebacteriaceae</taxon>
        <taxon>Corynebacterium</taxon>
    </lineage>
</organism>
<feature type="region of interest" description="Disordered" evidence="1">
    <location>
        <begin position="1"/>
        <end position="53"/>
    </location>
</feature>
<name>A0A6B8TNH7_9CORY</name>
<dbReference type="AlphaFoldDB" id="A0A6B8TNH7"/>
<dbReference type="KEGG" id="cxe:FOB82_04350"/>
<evidence type="ECO:0000313" key="3">
    <source>
        <dbReference type="Proteomes" id="UP000426857"/>
    </source>
</evidence>
<dbReference type="RefSeq" id="WP_155868263.1">
    <property type="nucleotide sequence ID" value="NZ_CP046322.1"/>
</dbReference>
<evidence type="ECO:0008006" key="4">
    <source>
        <dbReference type="Google" id="ProtNLM"/>
    </source>
</evidence>
<dbReference type="Proteomes" id="UP000426857">
    <property type="component" value="Chromosome"/>
</dbReference>